<dbReference type="GO" id="GO:0016787">
    <property type="term" value="F:hydrolase activity"/>
    <property type="evidence" value="ECO:0007669"/>
    <property type="project" value="UniProtKB-KW"/>
</dbReference>
<comment type="caution">
    <text evidence="4">The sequence shown here is derived from an EMBL/GenBank/DDBJ whole genome shotgun (WGS) entry which is preliminary data.</text>
</comment>
<dbReference type="InterPro" id="IPR000073">
    <property type="entry name" value="AB_hydrolase_1"/>
</dbReference>
<sequence length="354" mass="39040">MASAGNGRATCHTCHDQPERTAMTAERLPPYPDMPAAHTIDANGARFSVHVAGAGLPIVLLHGFPELAYSWRHQIEPLVQAGCQVIVPDLRGYGHTGAQGALEDYRMHNLARDVLGMLDALGIAQAVVVGHDFGGALAWTLARDHAERLLGVIALNTPYTRRTEDDLIATLRKYRGEQHYMVFFQKPGQGEELLGRDVAATFSGMMRRPNPAAITTLARQQPELLRALPATLLGHTPQLWGEPLLSQDELAVYVRTYKATGFTGGLNWYRNLHRNWLDSAGTPDMVQLPALMLTAEYDLVLPPATAQDITRNVPRAQTKLLRNCGHWSQQEQPVQVNHHIIDWLRGCGLLPASQ</sequence>
<evidence type="ECO:0000313" key="5">
    <source>
        <dbReference type="Proteomes" id="UP000218439"/>
    </source>
</evidence>
<dbReference type="EMBL" id="NSJE01000002">
    <property type="protein sequence ID" value="PAT43919.1"/>
    <property type="molecule type" value="Genomic_DNA"/>
</dbReference>
<proteinExistence type="predicted"/>
<feature type="domain" description="AB hydrolase-1" evidence="3">
    <location>
        <begin position="57"/>
        <end position="331"/>
    </location>
</feature>
<protein>
    <submittedName>
        <fullName evidence="4">Epoxide hydrolase</fullName>
    </submittedName>
</protein>
<dbReference type="PANTHER" id="PTHR43329">
    <property type="entry name" value="EPOXIDE HYDROLASE"/>
    <property type="match status" value="1"/>
</dbReference>
<feature type="region of interest" description="Disordered" evidence="2">
    <location>
        <begin position="1"/>
        <end position="20"/>
    </location>
</feature>
<evidence type="ECO:0000313" key="4">
    <source>
        <dbReference type="EMBL" id="PAT43919.1"/>
    </source>
</evidence>
<evidence type="ECO:0000259" key="3">
    <source>
        <dbReference type="Pfam" id="PF00561"/>
    </source>
</evidence>
<dbReference type="AlphaFoldDB" id="A0A2A2B1P9"/>
<evidence type="ECO:0000256" key="1">
    <source>
        <dbReference type="ARBA" id="ARBA00022801"/>
    </source>
</evidence>
<evidence type="ECO:0000256" key="2">
    <source>
        <dbReference type="SAM" id="MobiDB-lite"/>
    </source>
</evidence>
<reference evidence="4 5" key="1">
    <citation type="submission" date="2017-08" db="EMBL/GenBank/DDBJ databases">
        <title>WGS of Clinical strains of the CDC Group NO-1 linked to zoonotic infections in humans.</title>
        <authorList>
            <person name="Bernier A.-M."/>
            <person name="Bernard K."/>
        </authorList>
    </citation>
    <scope>NUCLEOTIDE SEQUENCE [LARGE SCALE GENOMIC DNA]</scope>
    <source>
        <strain evidence="4 5">NML120219</strain>
    </source>
</reference>
<dbReference type="Proteomes" id="UP000218439">
    <property type="component" value="Unassembled WGS sequence"/>
</dbReference>
<gene>
    <name evidence="4" type="ORF">CK621_01445</name>
</gene>
<dbReference type="InterPro" id="IPR029058">
    <property type="entry name" value="AB_hydrolase_fold"/>
</dbReference>
<dbReference type="Pfam" id="PF00561">
    <property type="entry name" value="Abhydrolase_1"/>
    <property type="match status" value="1"/>
</dbReference>
<accession>A0A2A2B1P9</accession>
<keyword evidence="1 4" id="KW-0378">Hydrolase</keyword>
<dbReference type="Gene3D" id="3.40.50.1820">
    <property type="entry name" value="alpha/beta hydrolase"/>
    <property type="match status" value="1"/>
</dbReference>
<organism evidence="4 5">
    <name type="scientific">Vandammella animalimorsus</name>
    <dbReference type="NCBI Taxonomy" id="2029117"/>
    <lineage>
        <taxon>Bacteria</taxon>
        <taxon>Pseudomonadati</taxon>
        <taxon>Pseudomonadota</taxon>
        <taxon>Betaproteobacteria</taxon>
        <taxon>Burkholderiales</taxon>
        <taxon>Comamonadaceae</taxon>
        <taxon>Vandammella</taxon>
    </lineage>
</organism>
<dbReference type="PRINTS" id="PR00412">
    <property type="entry name" value="EPOXHYDRLASE"/>
</dbReference>
<dbReference type="SUPFAM" id="SSF53474">
    <property type="entry name" value="alpha/beta-Hydrolases"/>
    <property type="match status" value="1"/>
</dbReference>
<dbReference type="InterPro" id="IPR000639">
    <property type="entry name" value="Epox_hydrolase-like"/>
</dbReference>
<name>A0A2A2B1P9_9BURK</name>